<dbReference type="Gene3D" id="1.20.120.1220">
    <property type="match status" value="1"/>
</dbReference>
<evidence type="ECO:0000313" key="14">
    <source>
        <dbReference type="Proteomes" id="UP000644441"/>
    </source>
</evidence>
<dbReference type="PRINTS" id="PR00864">
    <property type="entry name" value="PREPILNPTASE"/>
</dbReference>
<feature type="transmembrane region" description="Helical" evidence="10">
    <location>
        <begin position="162"/>
        <end position="181"/>
    </location>
</feature>
<comment type="function">
    <text evidence="9">Plays an essential role in type IV pili and type II pseudopili formation by proteolytically removing the leader sequence from substrate proteins and subsequently monomethylating the alpha-amino group of the newly exposed N-terminal phenylalanine.</text>
</comment>
<dbReference type="InterPro" id="IPR000045">
    <property type="entry name" value="Prepilin_IV_endopep_pep"/>
</dbReference>
<evidence type="ECO:0000259" key="12">
    <source>
        <dbReference type="Pfam" id="PF06750"/>
    </source>
</evidence>
<dbReference type="EC" id="3.4.23.43" evidence="9"/>
<accession>A0ABS0AEU0</accession>
<dbReference type="InterPro" id="IPR014032">
    <property type="entry name" value="Peptidase_A24A_bac"/>
</dbReference>
<comment type="similarity">
    <text evidence="2 8">Belongs to the peptidase A24 family.</text>
</comment>
<keyword evidence="7 10" id="KW-0472">Membrane</keyword>
<keyword evidence="9" id="KW-0489">Methyltransferase</keyword>
<dbReference type="Pfam" id="PF01478">
    <property type="entry name" value="Peptidase_A24"/>
    <property type="match status" value="1"/>
</dbReference>
<comment type="catalytic activity">
    <reaction evidence="9">
        <text>Typically cleaves a -Gly-|-Phe- bond to release an N-terminal, basic peptide of 5-8 residues from type IV prepilin, and then N-methylates the new N-terminal amino group, the methyl donor being S-adenosyl-L-methionine.</text>
        <dbReference type="EC" id="3.4.23.43"/>
    </reaction>
</comment>
<protein>
    <recommendedName>
        <fullName evidence="9">Prepilin leader peptidase/N-methyltransferase</fullName>
        <ecNumber evidence="9">2.1.1.-</ecNumber>
        <ecNumber evidence="9">3.4.23.43</ecNumber>
    </recommendedName>
</protein>
<feature type="transmembrane region" description="Helical" evidence="10">
    <location>
        <begin position="12"/>
        <end position="33"/>
    </location>
</feature>
<keyword evidence="9" id="KW-0808">Transferase</keyword>
<keyword evidence="6 10" id="KW-1133">Transmembrane helix</keyword>
<evidence type="ECO:0000256" key="8">
    <source>
        <dbReference type="RuleBase" id="RU003793"/>
    </source>
</evidence>
<feature type="transmembrane region" description="Helical" evidence="10">
    <location>
        <begin position="187"/>
        <end position="208"/>
    </location>
</feature>
<feature type="transmembrane region" description="Helical" evidence="10">
    <location>
        <begin position="268"/>
        <end position="290"/>
    </location>
</feature>
<sequence length="294" mass="32134">MLLLDYLAANPAALILVCVLFGLLVGSFLNVVIHRIPKMMEATWRQEARELLEQPAPKGEETPPIFNLVTPGSHCPHCNHRIRWYENVPVVSWALLKGRCSGCKAAISKRYPIIELLTALVAGLCAWRFGYDPWLIFMLYGSFTLLALAVIDLDTTLLPDDLTYPLLWAGLLAAVLGISPVSLSDAVIGAMAGYLALWSLYWVFKLLTGKEGMGYGDFKLLAALGAWLGWQYLPVVVLLSSVVGLVFAVSMMASGSMKRDQGIPFGPYLAIAGWIALLWGEAIVSSYLGLFNLG</sequence>
<dbReference type="RefSeq" id="WP_194855107.1">
    <property type="nucleotide sequence ID" value="NZ_ARXR01000003.1"/>
</dbReference>
<dbReference type="EC" id="2.1.1.-" evidence="9"/>
<organism evidence="13 14">
    <name type="scientific">Alloalcanivorax venustensis ISO4</name>
    <dbReference type="NCBI Taxonomy" id="1177184"/>
    <lineage>
        <taxon>Bacteria</taxon>
        <taxon>Pseudomonadati</taxon>
        <taxon>Pseudomonadota</taxon>
        <taxon>Gammaproteobacteria</taxon>
        <taxon>Oceanospirillales</taxon>
        <taxon>Alcanivoracaceae</taxon>
        <taxon>Alloalcanivorax</taxon>
    </lineage>
</organism>
<feature type="domain" description="Prepilin peptidase A24 N-terminal" evidence="12">
    <location>
        <begin position="20"/>
        <end position="129"/>
    </location>
</feature>
<evidence type="ECO:0000256" key="4">
    <source>
        <dbReference type="ARBA" id="ARBA00022519"/>
    </source>
</evidence>
<keyword evidence="4" id="KW-0997">Cell inner membrane</keyword>
<evidence type="ECO:0000256" key="5">
    <source>
        <dbReference type="ARBA" id="ARBA00022692"/>
    </source>
</evidence>
<name>A0ABS0AEU0_9GAMM</name>
<dbReference type="EMBL" id="ARXR01000003">
    <property type="protein sequence ID" value="MBF5052011.1"/>
    <property type="molecule type" value="Genomic_DNA"/>
</dbReference>
<comment type="caution">
    <text evidence="13">The sequence shown here is derived from an EMBL/GenBank/DDBJ whole genome shotgun (WGS) entry which is preliminary data.</text>
</comment>
<dbReference type="InterPro" id="IPR010627">
    <property type="entry name" value="Prepilin_pept_A24_N"/>
</dbReference>
<proteinExistence type="inferred from homology"/>
<keyword evidence="9" id="KW-0645">Protease</keyword>
<keyword evidence="3" id="KW-1003">Cell membrane</keyword>
<evidence type="ECO:0000313" key="13">
    <source>
        <dbReference type="EMBL" id="MBF5052011.1"/>
    </source>
</evidence>
<keyword evidence="9" id="KW-0378">Hydrolase</keyword>
<dbReference type="Pfam" id="PF06750">
    <property type="entry name" value="A24_N_bact"/>
    <property type="match status" value="1"/>
</dbReference>
<evidence type="ECO:0000259" key="11">
    <source>
        <dbReference type="Pfam" id="PF01478"/>
    </source>
</evidence>
<feature type="transmembrane region" description="Helical" evidence="10">
    <location>
        <begin position="220"/>
        <end position="248"/>
    </location>
</feature>
<gene>
    <name evidence="13" type="ORF">ISO4_00613</name>
</gene>
<dbReference type="InterPro" id="IPR050882">
    <property type="entry name" value="Prepilin_peptidase/N-MTase"/>
</dbReference>
<keyword evidence="5 9" id="KW-0812">Transmembrane</keyword>
<dbReference type="PANTHER" id="PTHR30487">
    <property type="entry name" value="TYPE 4 PREPILIN-LIKE PROTEINS LEADER PEPTIDE-PROCESSING ENZYME"/>
    <property type="match status" value="1"/>
</dbReference>
<feature type="domain" description="Prepilin type IV endopeptidase peptidase" evidence="11">
    <location>
        <begin position="142"/>
        <end position="249"/>
    </location>
</feature>
<evidence type="ECO:0000256" key="7">
    <source>
        <dbReference type="ARBA" id="ARBA00023136"/>
    </source>
</evidence>
<dbReference type="PANTHER" id="PTHR30487:SF0">
    <property type="entry name" value="PREPILIN LEADER PEPTIDASE_N-METHYLTRANSFERASE-RELATED"/>
    <property type="match status" value="1"/>
</dbReference>
<evidence type="ECO:0000256" key="6">
    <source>
        <dbReference type="ARBA" id="ARBA00022989"/>
    </source>
</evidence>
<evidence type="ECO:0000256" key="1">
    <source>
        <dbReference type="ARBA" id="ARBA00004429"/>
    </source>
</evidence>
<feature type="transmembrane region" description="Helical" evidence="10">
    <location>
        <begin position="135"/>
        <end position="153"/>
    </location>
</feature>
<evidence type="ECO:0000256" key="9">
    <source>
        <dbReference type="RuleBase" id="RU003794"/>
    </source>
</evidence>
<evidence type="ECO:0000256" key="2">
    <source>
        <dbReference type="ARBA" id="ARBA00005801"/>
    </source>
</evidence>
<keyword evidence="14" id="KW-1185">Reference proteome</keyword>
<reference evidence="13 14" key="1">
    <citation type="submission" date="2012-09" db="EMBL/GenBank/DDBJ databases">
        <title>Genome Sequence of alkane-degrading Bacterium Alcanivorax venustensis ISO4.</title>
        <authorList>
            <person name="Lai Q."/>
            <person name="Shao Z."/>
        </authorList>
    </citation>
    <scope>NUCLEOTIDE SEQUENCE [LARGE SCALE GENOMIC DNA]</scope>
    <source>
        <strain evidence="13 14">ISO4</strain>
    </source>
</reference>
<evidence type="ECO:0000256" key="10">
    <source>
        <dbReference type="SAM" id="Phobius"/>
    </source>
</evidence>
<comment type="subcellular location">
    <subcellularLocation>
        <location evidence="1">Cell inner membrane</location>
        <topology evidence="1">Multi-pass membrane protein</topology>
    </subcellularLocation>
    <subcellularLocation>
        <location evidence="9">Cell membrane</location>
        <topology evidence="9">Multi-pass membrane protein</topology>
    </subcellularLocation>
</comment>
<keyword evidence="9" id="KW-0511">Multifunctional enzyme</keyword>
<dbReference type="Proteomes" id="UP000644441">
    <property type="component" value="Unassembled WGS sequence"/>
</dbReference>
<evidence type="ECO:0000256" key="3">
    <source>
        <dbReference type="ARBA" id="ARBA00022475"/>
    </source>
</evidence>